<evidence type="ECO:0000313" key="3">
    <source>
        <dbReference type="Proteomes" id="UP001055153"/>
    </source>
</evidence>
<name>A0ABQ4SPV5_9HYPH</name>
<comment type="caution">
    <text evidence="2">The sequence shown here is derived from an EMBL/GenBank/DDBJ whole genome shotgun (WGS) entry which is preliminary data.</text>
</comment>
<accession>A0ABQ4SPV5</accession>
<evidence type="ECO:0000313" key="2">
    <source>
        <dbReference type="EMBL" id="GJE03890.1"/>
    </source>
</evidence>
<proteinExistence type="predicted"/>
<reference evidence="2" key="1">
    <citation type="journal article" date="2021" name="Front. Microbiol.">
        <title>Comprehensive Comparative Genomics and Phenotyping of Methylobacterium Species.</title>
        <authorList>
            <person name="Alessa O."/>
            <person name="Ogura Y."/>
            <person name="Fujitani Y."/>
            <person name="Takami H."/>
            <person name="Hayashi T."/>
            <person name="Sahin N."/>
            <person name="Tani A."/>
        </authorList>
    </citation>
    <scope>NUCLEOTIDE SEQUENCE</scope>
    <source>
        <strain evidence="2">DSM 17168</strain>
    </source>
</reference>
<dbReference type="EMBL" id="BPQQ01000096">
    <property type="protein sequence ID" value="GJE03890.1"/>
    <property type="molecule type" value="Genomic_DNA"/>
</dbReference>
<organism evidence="2 3">
    <name type="scientific">Methylobacterium isbiliense</name>
    <dbReference type="NCBI Taxonomy" id="315478"/>
    <lineage>
        <taxon>Bacteria</taxon>
        <taxon>Pseudomonadati</taxon>
        <taxon>Pseudomonadota</taxon>
        <taxon>Alphaproteobacteria</taxon>
        <taxon>Hyphomicrobiales</taxon>
        <taxon>Methylobacteriaceae</taxon>
        <taxon>Methylobacterium</taxon>
    </lineage>
</organism>
<evidence type="ECO:0000256" key="1">
    <source>
        <dbReference type="SAM" id="MobiDB-lite"/>
    </source>
</evidence>
<dbReference type="Proteomes" id="UP001055153">
    <property type="component" value="Unassembled WGS sequence"/>
</dbReference>
<sequence>MGQVVLGQIVPRQVLSGSASTTEAVRRAIQLRQESVRAAAKRCGLSPTPVQKQRSHQTKADDTRPLAQTFCGDTETIWP</sequence>
<protein>
    <submittedName>
        <fullName evidence="2">Uncharacterized protein</fullName>
    </submittedName>
</protein>
<keyword evidence="3" id="KW-1185">Reference proteome</keyword>
<reference evidence="2" key="2">
    <citation type="submission" date="2021-08" db="EMBL/GenBank/DDBJ databases">
        <authorList>
            <person name="Tani A."/>
            <person name="Ola A."/>
            <person name="Ogura Y."/>
            <person name="Katsura K."/>
            <person name="Hayashi T."/>
        </authorList>
    </citation>
    <scope>NUCLEOTIDE SEQUENCE</scope>
    <source>
        <strain evidence="2">DSM 17168</strain>
    </source>
</reference>
<feature type="region of interest" description="Disordered" evidence="1">
    <location>
        <begin position="40"/>
        <end position="66"/>
    </location>
</feature>
<gene>
    <name evidence="2" type="ORF">GMJLKIPL_5847</name>
</gene>